<sequence length="114" mass="12778">MDGNAVVLATAKASVGPGRMRDLLVAAASHLADRREAYRRRYEVVHDDDETLVFLVPEGHWADLGAELGTTDREADALRRAHEEHLRRLGSVHDRREEFEHALGIREAVVITTD</sequence>
<accession>A0A7D5K368</accession>
<evidence type="ECO:0000313" key="3">
    <source>
        <dbReference type="Proteomes" id="UP000509750"/>
    </source>
</evidence>
<feature type="domain" description="DUF8048" evidence="1">
    <location>
        <begin position="2"/>
        <end position="112"/>
    </location>
</feature>
<dbReference type="OrthoDB" id="235313at2157"/>
<name>A0A7D5K368_9EURY</name>
<proteinExistence type="predicted"/>
<dbReference type="InterPro" id="IPR058361">
    <property type="entry name" value="DUF8048"/>
</dbReference>
<protein>
    <recommendedName>
        <fullName evidence="1">DUF8048 domain-containing protein</fullName>
    </recommendedName>
</protein>
<gene>
    <name evidence="2" type="ORF">HUG10_09325</name>
</gene>
<dbReference type="AlphaFoldDB" id="A0A7D5K368"/>
<evidence type="ECO:0000313" key="2">
    <source>
        <dbReference type="EMBL" id="QLG29461.1"/>
    </source>
</evidence>
<dbReference type="Pfam" id="PF26222">
    <property type="entry name" value="DUF8048"/>
    <property type="match status" value="1"/>
</dbReference>
<dbReference type="EMBL" id="CP058529">
    <property type="protein sequence ID" value="QLG29461.1"/>
    <property type="molecule type" value="Genomic_DNA"/>
</dbReference>
<dbReference type="Proteomes" id="UP000509750">
    <property type="component" value="Chromosome"/>
</dbReference>
<dbReference type="KEGG" id="halg:HUG10_09325"/>
<keyword evidence="3" id="KW-1185">Reference proteome</keyword>
<reference evidence="2 3" key="1">
    <citation type="submission" date="2020-07" db="EMBL/GenBank/DDBJ databases">
        <title>Gai3-2, isolated from salt lake.</title>
        <authorList>
            <person name="Cui H."/>
            <person name="Shi X."/>
        </authorList>
    </citation>
    <scope>NUCLEOTIDE SEQUENCE [LARGE SCALE GENOMIC DNA]</scope>
    <source>
        <strain evidence="2 3">Gai3-2</strain>
    </source>
</reference>
<organism evidence="2 3">
    <name type="scientific">Halorarum halophilum</name>
    <dbReference type="NCBI Taxonomy" id="2743090"/>
    <lineage>
        <taxon>Archaea</taxon>
        <taxon>Methanobacteriati</taxon>
        <taxon>Methanobacteriota</taxon>
        <taxon>Stenosarchaea group</taxon>
        <taxon>Halobacteria</taxon>
        <taxon>Halobacteriales</taxon>
        <taxon>Haloferacaceae</taxon>
        <taxon>Halorarum</taxon>
    </lineage>
</organism>
<evidence type="ECO:0000259" key="1">
    <source>
        <dbReference type="Pfam" id="PF26222"/>
    </source>
</evidence>